<dbReference type="Proteomes" id="UP000694380">
    <property type="component" value="Unplaced"/>
</dbReference>
<feature type="domain" description="Integrase catalytic" evidence="5">
    <location>
        <begin position="34"/>
        <end position="193"/>
    </location>
</feature>
<dbReference type="InterPro" id="IPR036397">
    <property type="entry name" value="RNaseH_sf"/>
</dbReference>
<dbReference type="Pfam" id="PF00665">
    <property type="entry name" value="rve"/>
    <property type="match status" value="1"/>
</dbReference>
<dbReference type="Gene3D" id="3.30.70.270">
    <property type="match status" value="1"/>
</dbReference>
<keyword evidence="3" id="KW-0175">Coiled coil</keyword>
<dbReference type="SUPFAM" id="SSF56672">
    <property type="entry name" value="DNA/RNA polymerases"/>
    <property type="match status" value="1"/>
</dbReference>
<dbReference type="InterPro" id="IPR043502">
    <property type="entry name" value="DNA/RNA_pol_sf"/>
</dbReference>
<dbReference type="PANTHER" id="PTHR37984">
    <property type="entry name" value="PROTEIN CBG26694"/>
    <property type="match status" value="1"/>
</dbReference>
<dbReference type="FunFam" id="3.10.10.10:FF:000002">
    <property type="entry name" value="Retrovirus-related Pol polyprotein from transposon 17.6-like protein"/>
    <property type="match status" value="1"/>
</dbReference>
<proteinExistence type="inferred from homology"/>
<organism evidence="6 7">
    <name type="scientific">Chrysemys picta bellii</name>
    <name type="common">Western painted turtle</name>
    <name type="synonym">Emys bellii</name>
    <dbReference type="NCBI Taxonomy" id="8478"/>
    <lineage>
        <taxon>Eukaryota</taxon>
        <taxon>Metazoa</taxon>
        <taxon>Chordata</taxon>
        <taxon>Craniata</taxon>
        <taxon>Vertebrata</taxon>
        <taxon>Euteleostomi</taxon>
        <taxon>Archelosauria</taxon>
        <taxon>Testudinata</taxon>
        <taxon>Testudines</taxon>
        <taxon>Cryptodira</taxon>
        <taxon>Durocryptodira</taxon>
        <taxon>Testudinoidea</taxon>
        <taxon>Emydidae</taxon>
        <taxon>Chrysemys</taxon>
    </lineage>
</organism>
<feature type="coiled-coil region" evidence="3">
    <location>
        <begin position="224"/>
        <end position="251"/>
    </location>
</feature>
<evidence type="ECO:0000259" key="4">
    <source>
        <dbReference type="PROSITE" id="PS50878"/>
    </source>
</evidence>
<dbReference type="Pfam" id="PF22938">
    <property type="entry name" value="Integrase_p58_C"/>
    <property type="match status" value="1"/>
</dbReference>
<reference evidence="6" key="2">
    <citation type="submission" date="2025-09" db="UniProtKB">
        <authorList>
            <consortium name="Ensembl"/>
        </authorList>
    </citation>
    <scope>IDENTIFICATION</scope>
</reference>
<dbReference type="GO" id="GO:0004523">
    <property type="term" value="F:RNA-DNA hybrid ribonuclease activity"/>
    <property type="evidence" value="ECO:0007669"/>
    <property type="project" value="UniProtKB-EC"/>
</dbReference>
<dbReference type="InterPro" id="IPR050951">
    <property type="entry name" value="Retrovirus_Pol_polyprotein"/>
</dbReference>
<dbReference type="EC" id="3.1.26.4" evidence="2"/>
<reference evidence="6" key="1">
    <citation type="submission" date="2025-08" db="UniProtKB">
        <authorList>
            <consortium name="Ensembl"/>
        </authorList>
    </citation>
    <scope>IDENTIFICATION</scope>
</reference>
<name>A0A8C3PDJ9_CHRPI</name>
<dbReference type="PROSITE" id="PS50994">
    <property type="entry name" value="INTEGRASE"/>
    <property type="match status" value="1"/>
</dbReference>
<evidence type="ECO:0000256" key="1">
    <source>
        <dbReference type="ARBA" id="ARBA00010879"/>
    </source>
</evidence>
<evidence type="ECO:0000259" key="5">
    <source>
        <dbReference type="PROSITE" id="PS50994"/>
    </source>
</evidence>
<protein>
    <recommendedName>
        <fullName evidence="2">ribonuclease H</fullName>
        <ecNumber evidence="2">3.1.26.4</ecNumber>
    </recommendedName>
</protein>
<dbReference type="InterPro" id="IPR043128">
    <property type="entry name" value="Rev_trsase/Diguanyl_cyclase"/>
</dbReference>
<dbReference type="OMA" id="SNPMAGH"/>
<accession>A0A8C3PDJ9</accession>
<dbReference type="Ensembl" id="ENSCPBT00000040802.1">
    <property type="protein sequence ID" value="ENSCPBP00000034770.1"/>
    <property type="gene ID" value="ENSCPBG00000024252.1"/>
</dbReference>
<evidence type="ECO:0000256" key="3">
    <source>
        <dbReference type="SAM" id="Coils"/>
    </source>
</evidence>
<dbReference type="InterPro" id="IPR012337">
    <property type="entry name" value="RNaseH-like_sf"/>
</dbReference>
<dbReference type="InterPro" id="IPR000477">
    <property type="entry name" value="RT_dom"/>
</dbReference>
<dbReference type="InterPro" id="IPR001584">
    <property type="entry name" value="Integrase_cat-core"/>
</dbReference>
<dbReference type="GO" id="GO:0015074">
    <property type="term" value="P:DNA integration"/>
    <property type="evidence" value="ECO:0007669"/>
    <property type="project" value="InterPro"/>
</dbReference>
<dbReference type="SUPFAM" id="SSF53098">
    <property type="entry name" value="Ribonuclease H-like"/>
    <property type="match status" value="1"/>
</dbReference>
<keyword evidence="7" id="KW-1185">Reference proteome</keyword>
<dbReference type="AlphaFoldDB" id="A0A8C3PDJ9"/>
<evidence type="ECO:0000313" key="7">
    <source>
        <dbReference type="Proteomes" id="UP000694380"/>
    </source>
</evidence>
<dbReference type="InterPro" id="IPR054465">
    <property type="entry name" value="Integrase_p58-like_C"/>
</dbReference>
<dbReference type="CDD" id="cd01647">
    <property type="entry name" value="RT_LTR"/>
    <property type="match status" value="1"/>
</dbReference>
<dbReference type="GeneTree" id="ENSGT01050000244855"/>
<comment type="similarity">
    <text evidence="1">Belongs to the beta type-B retroviral polymerase family. HERV class-II K(HML-2) pol subfamily.</text>
</comment>
<evidence type="ECO:0000313" key="6">
    <source>
        <dbReference type="Ensembl" id="ENSCPBP00000034770.1"/>
    </source>
</evidence>
<dbReference type="FunFam" id="3.30.420.10:FF:000032">
    <property type="entry name" value="Retrovirus-related Pol polyprotein from transposon 297-like Protein"/>
    <property type="match status" value="1"/>
</dbReference>
<dbReference type="GO" id="GO:0003676">
    <property type="term" value="F:nucleic acid binding"/>
    <property type="evidence" value="ECO:0007669"/>
    <property type="project" value="InterPro"/>
</dbReference>
<evidence type="ECO:0000256" key="2">
    <source>
        <dbReference type="ARBA" id="ARBA00012180"/>
    </source>
</evidence>
<dbReference type="Pfam" id="PF00078">
    <property type="entry name" value="RVT_1"/>
    <property type="match status" value="1"/>
</dbReference>
<dbReference type="PANTHER" id="PTHR37984:SF15">
    <property type="entry name" value="INTEGRASE CATALYTIC DOMAIN-CONTAINING PROTEIN"/>
    <property type="match status" value="1"/>
</dbReference>
<sequence length="568" mass="63933">MGKDVANYVRSCEVCQRVGKPQDQVKAPLQPLPIIEVPFQQVAVDILGPFPKKTPRGKQYVLTFMDLATRWPEAVPLSNTRAKSVCQALADIFARVGWPSDILTDSGTNFLAGTRENLWEAHGVNHLVATPYHHETNGLVERFNGTLGAMIRKFVNEHSNDWDLVLQQLLFAYRAVPHPSLAFSPFELVYGREVKGPLQLVKQQWEGFTPSPGTNILDFVSNLQSTLRHSLALAKENLKNAQEEQKAWYDKHSREWSFKVGDQVMVLKALQAHKMEASWEGPFTVQERLGAVNYLIASPTSNIKPKVYHVNSLKPFYSRELNVCQFTAQETDDAEWPEGVYYEGKKDGGVEEVNLSTTLGRRQRQQIKELCTSFAPIFSATPGRTERAYHSIDTGNAHPIRTPPYRESPHAKTAIKREIQDMLQMGIIRPSNSAWASPVVLVPKPDGEIRFCMDYRKLNAVTRPDNYPMPCTDELLEKLGHAQFISTLDLTKGYWQVPLDEPAKERSAFVTQAGVYEFNVLPFGLRNAPATFQRLVDGLLAGLGESAVAYLDDVAIFSDSWAEHMEHL</sequence>
<dbReference type="Gene3D" id="3.10.10.10">
    <property type="entry name" value="HIV Type 1 Reverse Transcriptase, subunit A, domain 1"/>
    <property type="match status" value="1"/>
</dbReference>
<feature type="domain" description="Reverse transcriptase" evidence="4">
    <location>
        <begin position="423"/>
        <end position="568"/>
    </location>
</feature>
<dbReference type="PROSITE" id="PS50878">
    <property type="entry name" value="RT_POL"/>
    <property type="match status" value="1"/>
</dbReference>
<dbReference type="Gene3D" id="3.30.420.10">
    <property type="entry name" value="Ribonuclease H-like superfamily/Ribonuclease H"/>
    <property type="match status" value="1"/>
</dbReference>